<dbReference type="SUPFAM" id="SSF51120">
    <property type="entry name" value="beta-Roll"/>
    <property type="match status" value="1"/>
</dbReference>
<evidence type="ECO:0000313" key="1">
    <source>
        <dbReference type="EMBL" id="GFO22644.1"/>
    </source>
</evidence>
<feature type="non-terminal residue" evidence="1">
    <location>
        <position position="1"/>
    </location>
</feature>
<sequence>STGQSCTDLFSCVERTTTYNFFFTQKKYTISGFNKAMDQVCHHSNYHCLRNPHGCTNDKLLKQALAGKKTRELLCTYVGRMMAIKINQKDKCVGKTIRIKVLRREYKKCISTSVGSMKGVDCKLKTLVTVECTKDFTCCHMGGKYVVGDMGGKFVFGHVGGKYVVGHMGGKYVVGHMGGKYLVGHMGGKYVVGHMGEKYVVSHMDGKYVVGYMGGKYVVMYLTAVSLHHLEPLFSALNIFQAF</sequence>
<reference evidence="1 2" key="1">
    <citation type="journal article" date="2021" name="Elife">
        <title>Chloroplast acquisition without the gene transfer in kleptoplastic sea slugs, Plakobranchus ocellatus.</title>
        <authorList>
            <person name="Maeda T."/>
            <person name="Takahashi S."/>
            <person name="Yoshida T."/>
            <person name="Shimamura S."/>
            <person name="Takaki Y."/>
            <person name="Nagai Y."/>
            <person name="Toyoda A."/>
            <person name="Suzuki Y."/>
            <person name="Arimoto A."/>
            <person name="Ishii H."/>
            <person name="Satoh N."/>
            <person name="Nishiyama T."/>
            <person name="Hasebe M."/>
            <person name="Maruyama T."/>
            <person name="Minagawa J."/>
            <person name="Obokata J."/>
            <person name="Shigenobu S."/>
        </authorList>
    </citation>
    <scope>NUCLEOTIDE SEQUENCE [LARGE SCALE GENOMIC DNA]</scope>
</reference>
<protein>
    <submittedName>
        <fullName evidence="1">Uncharacterized protein</fullName>
    </submittedName>
</protein>
<evidence type="ECO:0000313" key="2">
    <source>
        <dbReference type="Proteomes" id="UP000735302"/>
    </source>
</evidence>
<dbReference type="Proteomes" id="UP000735302">
    <property type="component" value="Unassembled WGS sequence"/>
</dbReference>
<gene>
    <name evidence="1" type="ORF">PoB_004914900</name>
</gene>
<name>A0AAV4BV20_9GAST</name>
<dbReference type="InterPro" id="IPR011049">
    <property type="entry name" value="Serralysin-like_metalloprot_C"/>
</dbReference>
<keyword evidence="2" id="KW-1185">Reference proteome</keyword>
<dbReference type="EMBL" id="BLXT01005435">
    <property type="protein sequence ID" value="GFO22644.1"/>
    <property type="molecule type" value="Genomic_DNA"/>
</dbReference>
<accession>A0AAV4BV20</accession>
<comment type="caution">
    <text evidence="1">The sequence shown here is derived from an EMBL/GenBank/DDBJ whole genome shotgun (WGS) entry which is preliminary data.</text>
</comment>
<organism evidence="1 2">
    <name type="scientific">Plakobranchus ocellatus</name>
    <dbReference type="NCBI Taxonomy" id="259542"/>
    <lineage>
        <taxon>Eukaryota</taxon>
        <taxon>Metazoa</taxon>
        <taxon>Spiralia</taxon>
        <taxon>Lophotrochozoa</taxon>
        <taxon>Mollusca</taxon>
        <taxon>Gastropoda</taxon>
        <taxon>Heterobranchia</taxon>
        <taxon>Euthyneura</taxon>
        <taxon>Panpulmonata</taxon>
        <taxon>Sacoglossa</taxon>
        <taxon>Placobranchoidea</taxon>
        <taxon>Plakobranchidae</taxon>
        <taxon>Plakobranchus</taxon>
    </lineage>
</organism>
<proteinExistence type="predicted"/>
<dbReference type="AlphaFoldDB" id="A0AAV4BV20"/>